<reference evidence="1 2" key="1">
    <citation type="submission" date="2019-02" db="EMBL/GenBank/DDBJ databases">
        <title>Genome sequence of the sea-ice species Brumimicrobium glaciale.</title>
        <authorList>
            <person name="Bowman J.P."/>
        </authorList>
    </citation>
    <scope>NUCLEOTIDE SEQUENCE [LARGE SCALE GENOMIC DNA]</scope>
    <source>
        <strain evidence="1 2">IC156</strain>
    </source>
</reference>
<dbReference type="InterPro" id="IPR049574">
    <property type="entry name" value="CrtA-like"/>
</dbReference>
<evidence type="ECO:0000313" key="2">
    <source>
        <dbReference type="Proteomes" id="UP000293952"/>
    </source>
</evidence>
<evidence type="ECO:0000313" key="1">
    <source>
        <dbReference type="EMBL" id="RYM34583.1"/>
    </source>
</evidence>
<evidence type="ECO:0008006" key="3">
    <source>
        <dbReference type="Google" id="ProtNLM"/>
    </source>
</evidence>
<dbReference type="OrthoDB" id="701861at2"/>
<organism evidence="1 2">
    <name type="scientific">Brumimicrobium glaciale</name>
    <dbReference type="NCBI Taxonomy" id="200475"/>
    <lineage>
        <taxon>Bacteria</taxon>
        <taxon>Pseudomonadati</taxon>
        <taxon>Bacteroidota</taxon>
        <taxon>Flavobacteriia</taxon>
        <taxon>Flavobacteriales</taxon>
        <taxon>Crocinitomicaceae</taxon>
        <taxon>Brumimicrobium</taxon>
    </lineage>
</organism>
<proteinExistence type="predicted"/>
<dbReference type="AlphaFoldDB" id="A0A4Q4KMF4"/>
<dbReference type="EMBL" id="SETE01000002">
    <property type="protein sequence ID" value="RYM34583.1"/>
    <property type="molecule type" value="Genomic_DNA"/>
</dbReference>
<gene>
    <name evidence="1" type="ORF">ERX46_04200</name>
</gene>
<accession>A0A4Q4KMF4</accession>
<comment type="caution">
    <text evidence="1">The sequence shown here is derived from an EMBL/GenBank/DDBJ whole genome shotgun (WGS) entry which is preliminary data.</text>
</comment>
<name>A0A4Q4KMF4_9FLAO</name>
<sequence>MSIFSYHLVKTSYYKAFRILVFSPQPKNISGLIHIECMSFMTLGSKVLSPARFFSRKIIVFAQWKSEEDLLNYLENDGFGKVLSKGWHTRLKFLRQWGEFEGFKIPMENDELNDPSAPVVAVTIARMKLFQVPRFIHWGRPVERLVRDHPGSTLSLASIKLPRTVSTFSVWKSQKEMTDMVHGHSSVPQPERHIKAMKERKRKDFHIEFTTLRFKSLSEHGEWDGRKNIIPIIKVNK</sequence>
<dbReference type="CDD" id="cd21650">
    <property type="entry name" value="CrtA-like"/>
    <property type="match status" value="1"/>
</dbReference>
<protein>
    <recommendedName>
        <fullName evidence="3">Spheroidene monooxygenase</fullName>
    </recommendedName>
</protein>
<keyword evidence="2" id="KW-1185">Reference proteome</keyword>
<dbReference type="Proteomes" id="UP000293952">
    <property type="component" value="Unassembled WGS sequence"/>
</dbReference>
<dbReference type="RefSeq" id="WP_130092592.1">
    <property type="nucleotide sequence ID" value="NZ_SETE01000002.1"/>
</dbReference>